<sequence length="146" mass="16039">MVKNIGNFLTVTMSSTSNRAYSPIRVVPQSAAIIPLGSSLLRFSTKMMRYELELVQGTPVTEPEVDSLPNAEFTRNTFEPNYEQHRVLEALARPLLKDPSAVPRVVIPSTKELAEESTSATPTSASSQRAAWGACTTRAKRTWNAT</sequence>
<feature type="region of interest" description="Disordered" evidence="1">
    <location>
        <begin position="112"/>
        <end position="146"/>
    </location>
</feature>
<protein>
    <submittedName>
        <fullName evidence="2">Uncharacterized protein</fullName>
    </submittedName>
</protein>
<evidence type="ECO:0000256" key="1">
    <source>
        <dbReference type="SAM" id="MobiDB-lite"/>
    </source>
</evidence>
<accession>A0A2A4AIN4</accession>
<gene>
    <name evidence="2" type="ORF">COM45_08500</name>
</gene>
<proteinExistence type="predicted"/>
<dbReference type="AlphaFoldDB" id="A0A2A4AIN4"/>
<name>A0A2A4AIN4_9CORY</name>
<evidence type="ECO:0000313" key="3">
    <source>
        <dbReference type="Proteomes" id="UP000218690"/>
    </source>
</evidence>
<dbReference type="EMBL" id="NWBP01000025">
    <property type="protein sequence ID" value="PCC82342.1"/>
    <property type="molecule type" value="Genomic_DNA"/>
</dbReference>
<feature type="compositionally biased region" description="Low complexity" evidence="1">
    <location>
        <begin position="116"/>
        <end position="131"/>
    </location>
</feature>
<reference evidence="2 3" key="1">
    <citation type="submission" date="2017-09" db="EMBL/GenBank/DDBJ databases">
        <title>Draft Genome Sequence of Corynebacterium accolens AH4003.</title>
        <authorList>
            <person name="Chen Y."/>
            <person name="Oosthuysen W.F."/>
            <person name="Kelley S."/>
            <person name="Horswill A."/>
        </authorList>
    </citation>
    <scope>NUCLEOTIDE SEQUENCE [LARGE SCALE GENOMIC DNA]</scope>
    <source>
        <strain evidence="2 3">AH4003</strain>
    </source>
</reference>
<organism evidence="2 3">
    <name type="scientific">Corynebacterium accolens</name>
    <dbReference type="NCBI Taxonomy" id="38284"/>
    <lineage>
        <taxon>Bacteria</taxon>
        <taxon>Bacillati</taxon>
        <taxon>Actinomycetota</taxon>
        <taxon>Actinomycetes</taxon>
        <taxon>Mycobacteriales</taxon>
        <taxon>Corynebacteriaceae</taxon>
        <taxon>Corynebacterium</taxon>
    </lineage>
</organism>
<comment type="caution">
    <text evidence="2">The sequence shown here is derived from an EMBL/GenBank/DDBJ whole genome shotgun (WGS) entry which is preliminary data.</text>
</comment>
<evidence type="ECO:0000313" key="2">
    <source>
        <dbReference type="EMBL" id="PCC82342.1"/>
    </source>
</evidence>
<dbReference type="Proteomes" id="UP000218690">
    <property type="component" value="Unassembled WGS sequence"/>
</dbReference>